<dbReference type="SMART" id="SM00421">
    <property type="entry name" value="HTH_LUXR"/>
    <property type="match status" value="1"/>
</dbReference>
<organism evidence="3 4">
    <name type="scientific">Citrobacter portucalensis</name>
    <dbReference type="NCBI Taxonomy" id="1639133"/>
    <lineage>
        <taxon>Bacteria</taxon>
        <taxon>Pseudomonadati</taxon>
        <taxon>Pseudomonadota</taxon>
        <taxon>Gammaproteobacteria</taxon>
        <taxon>Enterobacterales</taxon>
        <taxon>Enterobacteriaceae</taxon>
        <taxon>Citrobacter</taxon>
        <taxon>Citrobacter freundii complex</taxon>
    </lineage>
</organism>
<evidence type="ECO:0000313" key="4">
    <source>
        <dbReference type="Proteomes" id="UP000323297"/>
    </source>
</evidence>
<keyword evidence="1" id="KW-0238">DNA-binding</keyword>
<dbReference type="GO" id="GO:0006355">
    <property type="term" value="P:regulation of DNA-templated transcription"/>
    <property type="evidence" value="ECO:0007669"/>
    <property type="project" value="InterPro"/>
</dbReference>
<gene>
    <name evidence="3" type="ORF">D3H66_11715</name>
</gene>
<dbReference type="Pfam" id="PF00196">
    <property type="entry name" value="GerE"/>
    <property type="match status" value="1"/>
</dbReference>
<dbReference type="GO" id="GO:0003677">
    <property type="term" value="F:DNA binding"/>
    <property type="evidence" value="ECO:0007669"/>
    <property type="project" value="UniProtKB-KW"/>
</dbReference>
<dbReference type="EMBL" id="VTZD01000013">
    <property type="protein sequence ID" value="KAA1143876.1"/>
    <property type="molecule type" value="Genomic_DNA"/>
</dbReference>
<dbReference type="Proteomes" id="UP000323297">
    <property type="component" value="Unassembled WGS sequence"/>
</dbReference>
<sequence length="183" mass="21267">MMNIVQEHTGNAELWIDDIFIRQGLKNILADIVFEDDKTHLVFFTANHFEAVKRQNYDLKTHRLVLLIDGHLYRYLNELSLYRLPIDVSVATFKKFIIDITRSGGIHDNQSELNISLTARDKYILTQLGEGRTIFEISALLNLHLKTIYQARQNLIKKLGCSGLIDFQGILRAKIFRNWLEHA</sequence>
<dbReference type="Gene3D" id="1.10.10.10">
    <property type="entry name" value="Winged helix-like DNA-binding domain superfamily/Winged helix DNA-binding domain"/>
    <property type="match status" value="1"/>
</dbReference>
<evidence type="ECO:0000313" key="3">
    <source>
        <dbReference type="EMBL" id="KAA1143876.1"/>
    </source>
</evidence>
<accession>A0A5B0T0D2</accession>
<evidence type="ECO:0000256" key="1">
    <source>
        <dbReference type="ARBA" id="ARBA00023125"/>
    </source>
</evidence>
<protein>
    <submittedName>
        <fullName evidence="3">LuxR family transcriptional regulator</fullName>
    </submittedName>
</protein>
<dbReference type="PRINTS" id="PR00038">
    <property type="entry name" value="HTHLUXR"/>
</dbReference>
<feature type="domain" description="HTH luxR-type" evidence="2">
    <location>
        <begin position="114"/>
        <end position="171"/>
    </location>
</feature>
<dbReference type="InterPro" id="IPR016032">
    <property type="entry name" value="Sig_transdc_resp-reg_C-effctor"/>
</dbReference>
<dbReference type="RefSeq" id="WP_149607710.1">
    <property type="nucleotide sequence ID" value="NZ_JADPFF010000001.1"/>
</dbReference>
<dbReference type="InterPro" id="IPR000792">
    <property type="entry name" value="Tscrpt_reg_LuxR_C"/>
</dbReference>
<dbReference type="AlphaFoldDB" id="A0A5B0T0D2"/>
<name>A0A5B0T0D2_9ENTR</name>
<dbReference type="InterPro" id="IPR036388">
    <property type="entry name" value="WH-like_DNA-bd_sf"/>
</dbReference>
<evidence type="ECO:0000259" key="2">
    <source>
        <dbReference type="SMART" id="SM00421"/>
    </source>
</evidence>
<proteinExistence type="predicted"/>
<reference evidence="3 4" key="1">
    <citation type="submission" date="2019-08" db="EMBL/GenBank/DDBJ databases">
        <title>Draft genome sequence of Citrobacter portucalensis strain isolated from green turtle.</title>
        <authorList>
            <person name="Fernandes M.R."/>
            <person name="Sellera F.P."/>
            <person name="Goldeberg D.W."/>
            <person name="Costa D.C."/>
            <person name="Lincopan N."/>
        </authorList>
    </citation>
    <scope>NUCLEOTIDE SEQUENCE [LARGE SCALE GENOMIC DNA]</scope>
    <source>
        <strain evidence="3 4">TV06</strain>
    </source>
</reference>
<comment type="caution">
    <text evidence="3">The sequence shown here is derived from an EMBL/GenBank/DDBJ whole genome shotgun (WGS) entry which is preliminary data.</text>
</comment>
<dbReference type="SUPFAM" id="SSF46894">
    <property type="entry name" value="C-terminal effector domain of the bipartite response regulators"/>
    <property type="match status" value="1"/>
</dbReference>